<dbReference type="InterPro" id="IPR037066">
    <property type="entry name" value="Plug_dom_sf"/>
</dbReference>
<gene>
    <name evidence="6" type="ORF">NIASO_08820</name>
</gene>
<dbReference type="KEGG" id="nso:NIASO_08820"/>
<feature type="domain" description="Outer membrane protein beta-barrel" evidence="5">
    <location>
        <begin position="368"/>
        <end position="769"/>
    </location>
</feature>
<dbReference type="PANTHER" id="PTHR40980">
    <property type="entry name" value="PLUG DOMAIN-CONTAINING PROTEIN"/>
    <property type="match status" value="1"/>
</dbReference>
<organism evidence="6 7">
    <name type="scientific">Niabella soli DSM 19437</name>
    <dbReference type="NCBI Taxonomy" id="929713"/>
    <lineage>
        <taxon>Bacteria</taxon>
        <taxon>Pseudomonadati</taxon>
        <taxon>Bacteroidota</taxon>
        <taxon>Chitinophagia</taxon>
        <taxon>Chitinophagales</taxon>
        <taxon>Chitinophagaceae</taxon>
        <taxon>Niabella</taxon>
    </lineage>
</organism>
<dbReference type="Gene3D" id="2.40.170.20">
    <property type="entry name" value="TonB-dependent receptor, beta-barrel domain"/>
    <property type="match status" value="1"/>
</dbReference>
<dbReference type="STRING" id="929713.NIASO_08820"/>
<accession>W0F805</accession>
<dbReference type="Gene3D" id="2.170.130.10">
    <property type="entry name" value="TonB-dependent receptor, plug domain"/>
    <property type="match status" value="1"/>
</dbReference>
<dbReference type="InterPro" id="IPR041700">
    <property type="entry name" value="OMP_b-brl_3"/>
</dbReference>
<dbReference type="HOGENOM" id="CLU_017617_1_0_10"/>
<dbReference type="InterPro" id="IPR036942">
    <property type="entry name" value="Beta-barrel_TonB_sf"/>
</dbReference>
<evidence type="ECO:0000259" key="5">
    <source>
        <dbReference type="Pfam" id="PF14905"/>
    </source>
</evidence>
<sequence>MRKIFYLTLLLLWNTLSQAQISIHGQVQDDAGAPVPAATITWLRSRADSKSVTTDSSGKFLIPSLQVGTKYHLEVSAVNHEEAKLTLELKNDTTIRIVLPRNNTMLNNVTVSGRAKLIQMKPNKTIVNIADNLTIVGSNIAEALQKIPGIRISNDEVSIPGKGAVQIMQDGRLLQLSQKELLSYLKSIPAGTVSKIEIITNPSAAYDASGNAGLINIITKRTTQQGYSGSIQAGYKQYQHYPGMDATGNINYNSGKWQLYANANIFRIRHKYGFRWEEYYPDRTWIMSDTGDYKQQNLAINAGADYQLSSKSTIGFNVGFSRYFEGGADYVRNSNYNGSGQTDSVLTTYADYFPVARTQSYNLYYKTKLDTSGKTFSLDGSYLTFYRTDTSNVTARSFLPDGQPIPSSTARYTNATTQNINIYAVKADMELPLSFARLQFGGKINFIDMYDDLRYYRVSNPGYTYDRDLSNEYKYTENSQALYVNVNRELGNWSWEAGLRGELTQTNGYSFLSGQRNNNNYLKLFPNALISYKMNGANLFSLTYNKRVRRPTFWNLNPYKSILTAYSYYEGNPFLQPEYNSNFQLLHIYKNKLTSALFATITNNGFDDITIAHADTNFVLRTPKNFVNSLRIGLSEAYTFSTFRWWESTTLLNIYYTDGRSKLSYVADRKGWGAYVSNSNTLYFNTAKTLAAAINFWYQFPEVSLVNRSDPYWNLDLGFNAVLVKDKLTLNANVQDVFGTSAASYTNVVNNVQQRYATLQLNRNYSLTLIFKFGKKDLKAIEHTNSDQEERKRI</sequence>
<dbReference type="Pfam" id="PF13620">
    <property type="entry name" value="CarboxypepD_reg"/>
    <property type="match status" value="1"/>
</dbReference>
<comment type="subcellular location">
    <subcellularLocation>
        <location evidence="1">Cell outer membrane</location>
    </subcellularLocation>
</comment>
<dbReference type="Proteomes" id="UP000003586">
    <property type="component" value="Chromosome"/>
</dbReference>
<dbReference type="PANTHER" id="PTHR40980:SF4">
    <property type="entry name" value="TONB-DEPENDENT RECEPTOR-LIKE BETA-BARREL DOMAIN-CONTAINING PROTEIN"/>
    <property type="match status" value="1"/>
</dbReference>
<dbReference type="SUPFAM" id="SSF56935">
    <property type="entry name" value="Porins"/>
    <property type="match status" value="1"/>
</dbReference>
<evidence type="ECO:0000313" key="7">
    <source>
        <dbReference type="Proteomes" id="UP000003586"/>
    </source>
</evidence>
<dbReference type="AlphaFoldDB" id="W0F805"/>
<feature type="chain" id="PRO_5004788416" description="Outer membrane protein beta-barrel domain-containing protein" evidence="4">
    <location>
        <begin position="20"/>
        <end position="794"/>
    </location>
</feature>
<dbReference type="RefSeq" id="WP_008584492.1">
    <property type="nucleotide sequence ID" value="NZ_CP007035.1"/>
</dbReference>
<evidence type="ECO:0000313" key="6">
    <source>
        <dbReference type="EMBL" id="AHF17496.1"/>
    </source>
</evidence>
<dbReference type="eggNOG" id="COG4771">
    <property type="taxonomic scope" value="Bacteria"/>
</dbReference>
<dbReference type="SUPFAM" id="SSF49464">
    <property type="entry name" value="Carboxypeptidase regulatory domain-like"/>
    <property type="match status" value="1"/>
</dbReference>
<keyword evidence="3" id="KW-0998">Cell outer membrane</keyword>
<dbReference type="Pfam" id="PF14905">
    <property type="entry name" value="OMP_b-brl_3"/>
    <property type="match status" value="1"/>
</dbReference>
<name>W0F805_9BACT</name>
<dbReference type="InterPro" id="IPR008969">
    <property type="entry name" value="CarboxyPept-like_regulatory"/>
</dbReference>
<keyword evidence="4" id="KW-0732">Signal</keyword>
<dbReference type="GO" id="GO:0009279">
    <property type="term" value="C:cell outer membrane"/>
    <property type="evidence" value="ECO:0007669"/>
    <property type="project" value="UniProtKB-SubCell"/>
</dbReference>
<evidence type="ECO:0000256" key="1">
    <source>
        <dbReference type="ARBA" id="ARBA00004442"/>
    </source>
</evidence>
<reference evidence="6 7" key="1">
    <citation type="submission" date="2013-12" db="EMBL/GenBank/DDBJ databases">
        <authorList>
            <consortium name="DOE Joint Genome Institute"/>
            <person name="Eisen J."/>
            <person name="Huntemann M."/>
            <person name="Han J."/>
            <person name="Chen A."/>
            <person name="Kyrpides N."/>
            <person name="Mavromatis K."/>
            <person name="Markowitz V."/>
            <person name="Palaniappan K."/>
            <person name="Ivanova N."/>
            <person name="Schaumberg A."/>
            <person name="Pati A."/>
            <person name="Liolios K."/>
            <person name="Nordberg H.P."/>
            <person name="Cantor M.N."/>
            <person name="Hua S.X."/>
            <person name="Woyke T."/>
        </authorList>
    </citation>
    <scope>NUCLEOTIDE SEQUENCE [LARGE SCALE GENOMIC DNA]</scope>
    <source>
        <strain evidence="7">DSM 19437</strain>
    </source>
</reference>
<dbReference type="OrthoDB" id="905812at2"/>
<dbReference type="Gene3D" id="2.60.40.1120">
    <property type="entry name" value="Carboxypeptidase-like, regulatory domain"/>
    <property type="match status" value="1"/>
</dbReference>
<dbReference type="EMBL" id="CP007035">
    <property type="protein sequence ID" value="AHF17496.1"/>
    <property type="molecule type" value="Genomic_DNA"/>
</dbReference>
<evidence type="ECO:0000256" key="3">
    <source>
        <dbReference type="ARBA" id="ARBA00023237"/>
    </source>
</evidence>
<protein>
    <recommendedName>
        <fullName evidence="5">Outer membrane protein beta-barrel domain-containing protein</fullName>
    </recommendedName>
</protein>
<proteinExistence type="predicted"/>
<feature type="signal peptide" evidence="4">
    <location>
        <begin position="1"/>
        <end position="19"/>
    </location>
</feature>
<evidence type="ECO:0000256" key="4">
    <source>
        <dbReference type="SAM" id="SignalP"/>
    </source>
</evidence>
<keyword evidence="2" id="KW-0472">Membrane</keyword>
<evidence type="ECO:0000256" key="2">
    <source>
        <dbReference type="ARBA" id="ARBA00023136"/>
    </source>
</evidence>
<keyword evidence="7" id="KW-1185">Reference proteome</keyword>